<evidence type="ECO:0000313" key="2">
    <source>
        <dbReference type="EMBL" id="TDK58883.1"/>
    </source>
</evidence>
<name>A0A4R5VLG5_9BACI</name>
<gene>
    <name evidence="2" type="ORF">E2K98_21995</name>
    <name evidence="1" type="ORF">RCG21_23380</name>
</gene>
<keyword evidence="2" id="KW-0238">DNA-binding</keyword>
<sequence length="53" mass="6162">MAISGDKKRIVVTIEKDLEPKLRALAEKDNRNLSNYIATLLERHIEENKKDIQ</sequence>
<comment type="caution">
    <text evidence="2">The sequence shown here is derived from an EMBL/GenBank/DDBJ whole genome shotgun (WGS) entry which is preliminary data.</text>
</comment>
<dbReference type="GO" id="GO:0003677">
    <property type="term" value="F:DNA binding"/>
    <property type="evidence" value="ECO:0007669"/>
    <property type="project" value="UniProtKB-KW"/>
</dbReference>
<dbReference type="InterPro" id="IPR010985">
    <property type="entry name" value="Ribbon_hlx_hlx"/>
</dbReference>
<reference evidence="1" key="2">
    <citation type="submission" date="2023-08" db="EMBL/GenBank/DDBJ databases">
        <title>Nitrogen cycling bacteria in agricultural field soils.</title>
        <authorList>
            <person name="Jang J."/>
        </authorList>
    </citation>
    <scope>NUCLEOTIDE SEQUENCE</scope>
    <source>
        <strain evidence="1">PS3-36</strain>
    </source>
</reference>
<evidence type="ECO:0000313" key="3">
    <source>
        <dbReference type="Proteomes" id="UP000295132"/>
    </source>
</evidence>
<dbReference type="GO" id="GO:0006355">
    <property type="term" value="P:regulation of DNA-templated transcription"/>
    <property type="evidence" value="ECO:0007669"/>
    <property type="project" value="InterPro"/>
</dbReference>
<protein>
    <submittedName>
        <fullName evidence="2">DNA-binding protein</fullName>
    </submittedName>
</protein>
<accession>A0A4R5VLG5</accession>
<organism evidence="2 3">
    <name type="scientific">Bacillus salipaludis</name>
    <dbReference type="NCBI Taxonomy" id="2547811"/>
    <lineage>
        <taxon>Bacteria</taxon>
        <taxon>Bacillati</taxon>
        <taxon>Bacillota</taxon>
        <taxon>Bacilli</taxon>
        <taxon>Bacillales</taxon>
        <taxon>Bacillaceae</taxon>
        <taxon>Bacillus</taxon>
    </lineage>
</organism>
<dbReference type="Proteomes" id="UP001178888">
    <property type="component" value="Unassembled WGS sequence"/>
</dbReference>
<evidence type="ECO:0000313" key="1">
    <source>
        <dbReference type="EMBL" id="MDQ6599240.1"/>
    </source>
</evidence>
<dbReference type="AlphaFoldDB" id="A0A4R5VLG5"/>
<proteinExistence type="predicted"/>
<dbReference type="RefSeq" id="WP_133337974.1">
    <property type="nucleotide sequence ID" value="NZ_JAVGVR010000001.1"/>
</dbReference>
<dbReference type="Proteomes" id="UP000295132">
    <property type="component" value="Unassembled WGS sequence"/>
</dbReference>
<reference evidence="2 3" key="1">
    <citation type="submission" date="2019-03" db="EMBL/GenBank/DDBJ databases">
        <title>Bacillus niacini sp. nov. a Nicotinate-Metabolizing Mesophile Isolated from Soil.</title>
        <authorList>
            <person name="Zhang G."/>
        </authorList>
    </citation>
    <scope>NUCLEOTIDE SEQUENCE [LARGE SCALE GENOMIC DNA]</scope>
    <source>
        <strain evidence="2 3">WN066</strain>
    </source>
</reference>
<dbReference type="SUPFAM" id="SSF47598">
    <property type="entry name" value="Ribbon-helix-helix"/>
    <property type="match status" value="1"/>
</dbReference>
<evidence type="ECO:0000313" key="4">
    <source>
        <dbReference type="Proteomes" id="UP001178888"/>
    </source>
</evidence>
<keyword evidence="4" id="KW-1185">Reference proteome</keyword>
<dbReference type="EMBL" id="JAVGVR010000001">
    <property type="protein sequence ID" value="MDQ6599240.1"/>
    <property type="molecule type" value="Genomic_DNA"/>
</dbReference>
<dbReference type="EMBL" id="SMYO01000011">
    <property type="protein sequence ID" value="TDK58883.1"/>
    <property type="molecule type" value="Genomic_DNA"/>
</dbReference>